<keyword evidence="1" id="KW-0812">Transmembrane</keyword>
<accession>A0A834CJJ9</accession>
<evidence type="ECO:0000313" key="3">
    <source>
        <dbReference type="Proteomes" id="UP000646548"/>
    </source>
</evidence>
<evidence type="ECO:0000256" key="1">
    <source>
        <dbReference type="SAM" id="Phobius"/>
    </source>
</evidence>
<feature type="transmembrane region" description="Helical" evidence="1">
    <location>
        <begin position="20"/>
        <end position="43"/>
    </location>
</feature>
<proteinExistence type="predicted"/>
<protein>
    <submittedName>
        <fullName evidence="2">Uncharacterized protein</fullName>
    </submittedName>
</protein>
<comment type="caution">
    <text evidence="2">The sequence shown here is derived from an EMBL/GenBank/DDBJ whole genome shotgun (WGS) entry which is preliminary data.</text>
</comment>
<reference evidence="2" key="1">
    <citation type="journal article" name="BMC Genomics">
        <title>Long-read sequencing and de novo genome assembly of marine medaka (Oryzias melastigma).</title>
        <authorList>
            <person name="Liang P."/>
            <person name="Saqib H.S.A."/>
            <person name="Ni X."/>
            <person name="Shen Y."/>
        </authorList>
    </citation>
    <scope>NUCLEOTIDE SEQUENCE</scope>
    <source>
        <strain evidence="2">Bigg-433</strain>
    </source>
</reference>
<dbReference type="AlphaFoldDB" id="A0A834CJJ9"/>
<dbReference type="Proteomes" id="UP000646548">
    <property type="component" value="Unassembled WGS sequence"/>
</dbReference>
<keyword evidence="1" id="KW-0472">Membrane</keyword>
<evidence type="ECO:0000313" key="2">
    <source>
        <dbReference type="EMBL" id="KAF6730572.1"/>
    </source>
</evidence>
<gene>
    <name evidence="2" type="ORF">FQA47_003855</name>
</gene>
<sequence>MSDCLALFLHPSIPPFILPHISLSVGFPFAAFLWRLALTQVALKTREIRLQRQVSPISRPQIENIYSSLKKESTPCFSSTIQSAREFLSSQPRCKLKEIQQDVKNSSRGAEV</sequence>
<keyword evidence="1" id="KW-1133">Transmembrane helix</keyword>
<organism evidence="2 3">
    <name type="scientific">Oryzias melastigma</name>
    <name type="common">Marine medaka</name>
    <dbReference type="NCBI Taxonomy" id="30732"/>
    <lineage>
        <taxon>Eukaryota</taxon>
        <taxon>Metazoa</taxon>
        <taxon>Chordata</taxon>
        <taxon>Craniata</taxon>
        <taxon>Vertebrata</taxon>
        <taxon>Euteleostomi</taxon>
        <taxon>Actinopterygii</taxon>
        <taxon>Neopterygii</taxon>
        <taxon>Teleostei</taxon>
        <taxon>Neoteleostei</taxon>
        <taxon>Acanthomorphata</taxon>
        <taxon>Ovalentaria</taxon>
        <taxon>Atherinomorphae</taxon>
        <taxon>Beloniformes</taxon>
        <taxon>Adrianichthyidae</taxon>
        <taxon>Oryziinae</taxon>
        <taxon>Oryzias</taxon>
    </lineage>
</organism>
<name>A0A834CJJ9_ORYME</name>
<dbReference type="EMBL" id="WKFB01000235">
    <property type="protein sequence ID" value="KAF6730572.1"/>
    <property type="molecule type" value="Genomic_DNA"/>
</dbReference>